<evidence type="ECO:0000256" key="5">
    <source>
        <dbReference type="ARBA" id="ARBA00022801"/>
    </source>
</evidence>
<dbReference type="PANTHER" id="PTHR32494:SF19">
    <property type="entry name" value="ALLANTOATE DEIMINASE-RELATED"/>
    <property type="match status" value="1"/>
</dbReference>
<evidence type="ECO:0000313" key="8">
    <source>
        <dbReference type="EMBL" id="PJG54340.1"/>
    </source>
</evidence>
<feature type="binding site" evidence="7">
    <location>
        <position position="92"/>
    </location>
    <ligand>
        <name>Zn(2+)</name>
        <dbReference type="ChEBI" id="CHEBI:29105"/>
        <label>1</label>
    </ligand>
</feature>
<evidence type="ECO:0000256" key="2">
    <source>
        <dbReference type="ARBA" id="ARBA00006153"/>
    </source>
</evidence>
<evidence type="ECO:0000256" key="4">
    <source>
        <dbReference type="ARBA" id="ARBA00022723"/>
    </source>
</evidence>
<keyword evidence="4 7" id="KW-0479">Metal-binding</keyword>
<dbReference type="GO" id="GO:0016813">
    <property type="term" value="F:hydrolase activity, acting on carbon-nitrogen (but not peptide) bonds, in linear amidines"/>
    <property type="evidence" value="ECO:0007669"/>
    <property type="project" value="InterPro"/>
</dbReference>
<gene>
    <name evidence="8" type="ORF">CVM73_16180</name>
</gene>
<accession>A0A2M8R956</accession>
<keyword evidence="7" id="KW-0862">Zinc</keyword>
<dbReference type="PANTHER" id="PTHR32494">
    <property type="entry name" value="ALLANTOATE DEIMINASE-RELATED"/>
    <property type="match status" value="1"/>
</dbReference>
<dbReference type="Gene3D" id="3.40.630.10">
    <property type="entry name" value="Zn peptidases"/>
    <property type="match status" value="1"/>
</dbReference>
<organism evidence="8 9">
    <name type="scientific">Bradyrhizobium forestalis</name>
    <dbReference type="NCBI Taxonomy" id="1419263"/>
    <lineage>
        <taxon>Bacteria</taxon>
        <taxon>Pseudomonadati</taxon>
        <taxon>Pseudomonadota</taxon>
        <taxon>Alphaproteobacteria</taxon>
        <taxon>Hyphomicrobiales</taxon>
        <taxon>Nitrobacteraceae</taxon>
        <taxon>Bradyrhizobium</taxon>
    </lineage>
</organism>
<comment type="similarity">
    <text evidence="2">Belongs to the peptidase M20 family.</text>
</comment>
<sequence>MPDTPPRADGNRVLADLNALRAIGAYKTGVHKPTFSEPHKLSLEWLVQKLPEANLSATIDGIGNVFGASAKPGPKLLAGSHLESQNYAGWLDGPLGVIYALEAARMLNTDPSLKGAVEVAAWCDEEGHFGHFLGSRSYVGQVTEADIDTARDRTSGRTMRDALADMGLAGRPRIAAEPGRHVGYLEAHIEQGDTLESGRLAIGVVTSIVGIWQYQINFTGEQNHAGTTRMAVRKDAGLALAKFCVAIDERFPAACGPRTVWTTGRITLDPGAPSIISGGAEMLFQIRDDDPAAIARLEQLLRTMADEASANGPCSVTVAKLRTGAPAMMNSGFQDAIEAASKAVAGGRSIRMPSGAGHDAQMLATVMPAGMLFVPSIGGISHHWTENTADADIVTGAQVFVDACRRILGG</sequence>
<reference evidence="8 9" key="1">
    <citation type="submission" date="2017-11" db="EMBL/GenBank/DDBJ databases">
        <title>Bradyrhizobium forestalis sp. nov., an efficient nitrogen-fixing bacterium isolated from nodules of forest legume species in the Amazon.</title>
        <authorList>
            <person name="Costa E.M."/>
            <person name="Guimaraes A."/>
            <person name="Carvalho T.S."/>
            <person name="Rodrigues T.L."/>
            <person name="Ribeiro P.R.A."/>
            <person name="Lebbe L."/>
            <person name="Willems A."/>
            <person name="Moreira F.M.S."/>
        </authorList>
    </citation>
    <scope>NUCLEOTIDE SEQUENCE [LARGE SCALE GENOMIC DNA]</scope>
    <source>
        <strain evidence="8 9">INPA54B</strain>
    </source>
</reference>
<feature type="binding site" evidence="7">
    <location>
        <position position="92"/>
    </location>
    <ligand>
        <name>Zn(2+)</name>
        <dbReference type="ChEBI" id="CHEBI:29105"/>
        <label>2</label>
    </ligand>
</feature>
<dbReference type="GO" id="GO:0046872">
    <property type="term" value="F:metal ion binding"/>
    <property type="evidence" value="ECO:0007669"/>
    <property type="project" value="UniProtKB-KW"/>
</dbReference>
<evidence type="ECO:0000313" key="9">
    <source>
        <dbReference type="Proteomes" id="UP000231194"/>
    </source>
</evidence>
<dbReference type="Pfam" id="PF01546">
    <property type="entry name" value="Peptidase_M20"/>
    <property type="match status" value="1"/>
</dbReference>
<keyword evidence="9" id="KW-1185">Reference proteome</keyword>
<dbReference type="InterPro" id="IPR010158">
    <property type="entry name" value="Amidase_Cbmase"/>
</dbReference>
<protein>
    <submittedName>
        <fullName evidence="8">Zn-dependent hydrolase</fullName>
    </submittedName>
</protein>
<dbReference type="CDD" id="cd03884">
    <property type="entry name" value="M20_bAS"/>
    <property type="match status" value="1"/>
</dbReference>
<dbReference type="PIRSF" id="PIRSF001235">
    <property type="entry name" value="Amidase_carbamoylase"/>
    <property type="match status" value="1"/>
</dbReference>
<evidence type="ECO:0000256" key="3">
    <source>
        <dbReference type="ARBA" id="ARBA00011738"/>
    </source>
</evidence>
<evidence type="ECO:0000256" key="6">
    <source>
        <dbReference type="ARBA" id="ARBA00023211"/>
    </source>
</evidence>
<evidence type="ECO:0000256" key="7">
    <source>
        <dbReference type="PIRSR" id="PIRSR001235-1"/>
    </source>
</evidence>
<comment type="cofactor">
    <cofactor evidence="1">
        <name>Mn(2+)</name>
        <dbReference type="ChEBI" id="CHEBI:29035"/>
    </cofactor>
</comment>
<feature type="binding site" evidence="7">
    <location>
        <position position="188"/>
    </location>
    <ligand>
        <name>Zn(2+)</name>
        <dbReference type="ChEBI" id="CHEBI:29105"/>
        <label>1</label>
    </ligand>
</feature>
<keyword evidence="6" id="KW-0464">Manganese</keyword>
<proteinExistence type="inferred from homology"/>
<dbReference type="Gene3D" id="3.30.70.360">
    <property type="match status" value="1"/>
</dbReference>
<keyword evidence="5 8" id="KW-0378">Hydrolase</keyword>
<comment type="caution">
    <text evidence="8">The sequence shown here is derived from an EMBL/GenBank/DDBJ whole genome shotgun (WGS) entry which is preliminary data.</text>
</comment>
<name>A0A2M8R956_9BRAD</name>
<dbReference type="EMBL" id="PGVG01000011">
    <property type="protein sequence ID" value="PJG54340.1"/>
    <property type="molecule type" value="Genomic_DNA"/>
</dbReference>
<dbReference type="Proteomes" id="UP000231194">
    <property type="component" value="Unassembled WGS sequence"/>
</dbReference>
<comment type="subunit">
    <text evidence="3">Homodimer.</text>
</comment>
<evidence type="ECO:0000256" key="1">
    <source>
        <dbReference type="ARBA" id="ARBA00001936"/>
    </source>
</evidence>
<dbReference type="AlphaFoldDB" id="A0A2M8R956"/>
<feature type="binding site" evidence="7">
    <location>
        <position position="81"/>
    </location>
    <ligand>
        <name>Zn(2+)</name>
        <dbReference type="ChEBI" id="CHEBI:29105"/>
        <label>1</label>
    </ligand>
</feature>
<dbReference type="InterPro" id="IPR002933">
    <property type="entry name" value="Peptidase_M20"/>
</dbReference>
<dbReference type="SUPFAM" id="SSF53187">
    <property type="entry name" value="Zn-dependent exopeptidases"/>
    <property type="match status" value="1"/>
</dbReference>
<dbReference type="RefSeq" id="WP_100232925.1">
    <property type="nucleotide sequence ID" value="NZ_PGVG01000011.1"/>
</dbReference>
<dbReference type="OrthoDB" id="9808195at2"/>
<dbReference type="SUPFAM" id="SSF55031">
    <property type="entry name" value="Bacterial exopeptidase dimerisation domain"/>
    <property type="match status" value="1"/>
</dbReference>
<feature type="binding site" evidence="7">
    <location>
        <position position="126"/>
    </location>
    <ligand>
        <name>Zn(2+)</name>
        <dbReference type="ChEBI" id="CHEBI:29105"/>
        <label>2</label>
    </ligand>
</feature>
<comment type="cofactor">
    <cofactor evidence="7">
        <name>Zn(2+)</name>
        <dbReference type="ChEBI" id="CHEBI:29105"/>
    </cofactor>
    <text evidence="7">Binds 2 Zn(2+) ions per subunit.</text>
</comment>
<dbReference type="InterPro" id="IPR036264">
    <property type="entry name" value="Bact_exopeptidase_dim_dom"/>
</dbReference>
<feature type="binding site" evidence="7">
    <location>
        <position position="382"/>
    </location>
    <ligand>
        <name>Zn(2+)</name>
        <dbReference type="ChEBI" id="CHEBI:29105"/>
        <label>2</label>
    </ligand>
</feature>
<dbReference type="NCBIfam" id="TIGR01879">
    <property type="entry name" value="hydantase"/>
    <property type="match status" value="1"/>
</dbReference>